<evidence type="ECO:0000256" key="6">
    <source>
        <dbReference type="ARBA" id="ARBA00022698"/>
    </source>
</evidence>
<dbReference type="InterPro" id="IPR001353">
    <property type="entry name" value="Proteasome_sua/b"/>
</dbReference>
<evidence type="ECO:0000313" key="12">
    <source>
        <dbReference type="EMBL" id="CAE4603993.1"/>
    </source>
</evidence>
<protein>
    <recommendedName>
        <fullName evidence="3">proteasome endopeptidase complex</fullName>
        <ecNumber evidence="3">3.4.25.1</ecNumber>
    </recommendedName>
</protein>
<keyword evidence="4" id="KW-0963">Cytoplasm</keyword>
<keyword evidence="8" id="KW-0647">Proteasome</keyword>
<dbReference type="GO" id="GO:0051603">
    <property type="term" value="P:proteolysis involved in protein catabolic process"/>
    <property type="evidence" value="ECO:0007669"/>
    <property type="project" value="InterPro"/>
</dbReference>
<reference evidence="12" key="1">
    <citation type="submission" date="2021-01" db="EMBL/GenBank/DDBJ databases">
        <authorList>
            <person name="Corre E."/>
            <person name="Pelletier E."/>
            <person name="Niang G."/>
            <person name="Scheremetjew M."/>
            <person name="Finn R."/>
            <person name="Kale V."/>
            <person name="Holt S."/>
            <person name="Cochrane G."/>
            <person name="Meng A."/>
            <person name="Brown T."/>
            <person name="Cohen L."/>
        </authorList>
    </citation>
    <scope>NUCLEOTIDE SEQUENCE</scope>
    <source>
        <strain evidence="12">GSO104</strain>
    </source>
</reference>
<evidence type="ECO:0000256" key="10">
    <source>
        <dbReference type="PIRSR" id="PIRSR600243-1"/>
    </source>
</evidence>
<evidence type="ECO:0000256" key="8">
    <source>
        <dbReference type="ARBA" id="ARBA00022942"/>
    </source>
</evidence>
<dbReference type="EMBL" id="HBNS01016510">
    <property type="protein sequence ID" value="CAE4603993.1"/>
    <property type="molecule type" value="Transcribed_RNA"/>
</dbReference>
<organism evidence="12">
    <name type="scientific">Ditylum brightwellii</name>
    <dbReference type="NCBI Taxonomy" id="49249"/>
    <lineage>
        <taxon>Eukaryota</taxon>
        <taxon>Sar</taxon>
        <taxon>Stramenopiles</taxon>
        <taxon>Ochrophyta</taxon>
        <taxon>Bacillariophyta</taxon>
        <taxon>Mediophyceae</taxon>
        <taxon>Lithodesmiophycidae</taxon>
        <taxon>Lithodesmiales</taxon>
        <taxon>Lithodesmiaceae</taxon>
        <taxon>Ditylum</taxon>
    </lineage>
</organism>
<dbReference type="InterPro" id="IPR023333">
    <property type="entry name" value="Proteasome_suB-type"/>
</dbReference>
<dbReference type="Gene3D" id="3.60.20.10">
    <property type="entry name" value="Glutamine Phosphoribosylpyrophosphate, subunit 1, domain 1"/>
    <property type="match status" value="1"/>
</dbReference>
<proteinExistence type="predicted"/>
<dbReference type="PANTHER" id="PTHR32194">
    <property type="entry name" value="METALLOPROTEASE TLDD"/>
    <property type="match status" value="1"/>
</dbReference>
<evidence type="ECO:0000256" key="1">
    <source>
        <dbReference type="ARBA" id="ARBA00001198"/>
    </source>
</evidence>
<dbReference type="GO" id="GO:0005634">
    <property type="term" value="C:nucleus"/>
    <property type="evidence" value="ECO:0007669"/>
    <property type="project" value="UniProtKB-SubCell"/>
</dbReference>
<feature type="region of interest" description="Disordered" evidence="11">
    <location>
        <begin position="62"/>
        <end position="86"/>
    </location>
</feature>
<dbReference type="AlphaFoldDB" id="A0A7S4VD43"/>
<keyword evidence="9" id="KW-0865">Zymogen</keyword>
<name>A0A7S4VD43_9STRA</name>
<keyword evidence="5" id="KW-0645">Protease</keyword>
<dbReference type="PROSITE" id="PS00854">
    <property type="entry name" value="PROTEASOME_BETA_1"/>
    <property type="match status" value="1"/>
</dbReference>
<feature type="active site" description="Nucleophile" evidence="10">
    <location>
        <position position="214"/>
    </location>
</feature>
<evidence type="ECO:0000256" key="9">
    <source>
        <dbReference type="ARBA" id="ARBA00023145"/>
    </source>
</evidence>
<comment type="catalytic activity">
    <reaction evidence="1">
        <text>Cleavage of peptide bonds with very broad specificity.</text>
        <dbReference type="EC" id="3.4.25.1"/>
    </reaction>
</comment>
<evidence type="ECO:0000256" key="7">
    <source>
        <dbReference type="ARBA" id="ARBA00022801"/>
    </source>
</evidence>
<dbReference type="InterPro" id="IPR000243">
    <property type="entry name" value="Pept_T1A_subB"/>
</dbReference>
<keyword evidence="7" id="KW-0378">Hydrolase</keyword>
<gene>
    <name evidence="12" type="ORF">DBRI00130_LOCUS13220</name>
</gene>
<evidence type="ECO:0000256" key="2">
    <source>
        <dbReference type="ARBA" id="ARBA00004123"/>
    </source>
</evidence>
<dbReference type="PROSITE" id="PS51476">
    <property type="entry name" value="PROTEASOME_BETA_2"/>
    <property type="match status" value="1"/>
</dbReference>
<dbReference type="Pfam" id="PF00227">
    <property type="entry name" value="Proteasome"/>
    <property type="match status" value="1"/>
</dbReference>
<dbReference type="InterPro" id="IPR029055">
    <property type="entry name" value="Ntn_hydrolases_N"/>
</dbReference>
<comment type="subcellular location">
    <subcellularLocation>
        <location evidence="2">Nucleus</location>
    </subcellularLocation>
</comment>
<dbReference type="InterPro" id="IPR016050">
    <property type="entry name" value="Proteasome_bsu_CS"/>
</dbReference>
<dbReference type="GO" id="GO:0005737">
    <property type="term" value="C:cytoplasm"/>
    <property type="evidence" value="ECO:0007669"/>
    <property type="project" value="TreeGrafter"/>
</dbReference>
<evidence type="ECO:0000256" key="5">
    <source>
        <dbReference type="ARBA" id="ARBA00022670"/>
    </source>
</evidence>
<dbReference type="GO" id="GO:0004298">
    <property type="term" value="F:threonine-type endopeptidase activity"/>
    <property type="evidence" value="ECO:0007669"/>
    <property type="project" value="UniProtKB-KW"/>
</dbReference>
<evidence type="ECO:0000256" key="4">
    <source>
        <dbReference type="ARBA" id="ARBA00022490"/>
    </source>
</evidence>
<dbReference type="EC" id="3.4.25.1" evidence="3"/>
<dbReference type="PRINTS" id="PR00141">
    <property type="entry name" value="PROTEASOME"/>
</dbReference>
<evidence type="ECO:0000256" key="3">
    <source>
        <dbReference type="ARBA" id="ARBA00012039"/>
    </source>
</evidence>
<accession>A0A7S4VD43</accession>
<dbReference type="GO" id="GO:0005839">
    <property type="term" value="C:proteasome core complex"/>
    <property type="evidence" value="ECO:0007669"/>
    <property type="project" value="InterPro"/>
</dbReference>
<dbReference type="PANTHER" id="PTHR32194:SF3">
    <property type="entry name" value="PROTEASOME SUBUNIT BETA"/>
    <property type="match status" value="1"/>
</dbReference>
<keyword evidence="6" id="KW-0888">Threonine protease</keyword>
<sequence>MLDEIFGDSQSSIIAATATDPLLPHHKSADQVPAARGKTLLPDFPGSNTKPDISNAAKGARLLPDFPESNPGGTSGDGGNAAPLLSAQSGLRGFSTSTSALKSLENRRNPLSHTKRSFATQTAMRKVRSGNPRTRAVTAVAIAAASFFSAGVGYQTNAETIGISQFPLQPSILSQNIVTSIRGGGESMHEYDISEEGNSFSPPSPPPLEFAHGTTTLSFTFQGGIIVAVDSRASIGNFVGSKTTQKVLPVNKNILGTMAGGAADCSFWIRRLRSEAKLHELSEGKPISVARASRFLSSALYQNRHLDLSVGTMIMGYDSLGASIYYVDNTGVRIKGDMFAAGSGSTFALGILDTERRYEMTQDEAITLGIKAIRHATFRDAYSGGYIGVYLVTEHGWKKVFSEDLALSVKHYQKDNVDE</sequence>
<evidence type="ECO:0000256" key="11">
    <source>
        <dbReference type="SAM" id="MobiDB-lite"/>
    </source>
</evidence>
<dbReference type="SUPFAM" id="SSF56235">
    <property type="entry name" value="N-terminal nucleophile aminohydrolases (Ntn hydrolases)"/>
    <property type="match status" value="1"/>
</dbReference>